<dbReference type="Proteomes" id="UP000238730">
    <property type="component" value="Unassembled WGS sequence"/>
</dbReference>
<evidence type="ECO:0000256" key="5">
    <source>
        <dbReference type="ARBA" id="ARBA00023136"/>
    </source>
</evidence>
<comment type="caution">
    <text evidence="8">The sequence shown here is derived from an EMBL/GenBank/DDBJ whole genome shotgun (WGS) entry which is preliminary data.</text>
</comment>
<keyword evidence="5 7" id="KW-0472">Membrane</keyword>
<sequence>MIELLQYNFIQHALIAAVLVSIVAGIIGVLVVTNRLVFLSGGIVHTAYGGVGLAFYAGTAVMPTTLVFTSINALLLGALSQRKLEQLDIFIGLIWSLGMAIGIILMALTPGYGADLSSYLFGSILTVPVSTLYLMGGSVLIIGAYTIYNYRSLVLMSFDADFAQSKGVKVKRMYLSLLVLVAIASVILVKVVGIVLVMALLTMPAYMAAQYTKSMLSMMCHSILWCLGFTLTGLIFSYQMNLPSGATIVVTASICLALQLGLREILKFFKKGAVQVA</sequence>
<comment type="subcellular location">
    <subcellularLocation>
        <location evidence="6">Cell membrane</location>
        <topology evidence="6">Multi-pass membrane protein</topology>
    </subcellularLocation>
    <subcellularLocation>
        <location evidence="1">Membrane</location>
        <topology evidence="1">Multi-pass membrane protein</topology>
    </subcellularLocation>
</comment>
<dbReference type="SUPFAM" id="SSF81345">
    <property type="entry name" value="ABC transporter involved in vitamin B12 uptake, BtuC"/>
    <property type="match status" value="1"/>
</dbReference>
<evidence type="ECO:0000256" key="1">
    <source>
        <dbReference type="ARBA" id="ARBA00004141"/>
    </source>
</evidence>
<reference evidence="8 9" key="1">
    <citation type="submission" date="2016-12" db="EMBL/GenBank/DDBJ databases">
        <title>Diversity of luminous bacteria.</title>
        <authorList>
            <person name="Yoshizawa S."/>
            <person name="Kogure K."/>
        </authorList>
    </citation>
    <scope>NUCLEOTIDE SEQUENCE [LARGE SCALE GENOMIC DNA]</scope>
    <source>
        <strain evidence="8 9">LC1-200</strain>
    </source>
</reference>
<dbReference type="Pfam" id="PF00950">
    <property type="entry name" value="ABC-3"/>
    <property type="match status" value="1"/>
</dbReference>
<dbReference type="InterPro" id="IPR001626">
    <property type="entry name" value="ABC_TroCD"/>
</dbReference>
<feature type="transmembrane region" description="Helical" evidence="7">
    <location>
        <begin position="53"/>
        <end position="75"/>
    </location>
</feature>
<protein>
    <recommendedName>
        <fullName evidence="10">Metal ABC transporter permease</fullName>
    </recommendedName>
</protein>
<accession>A0A2S7VJF8</accession>
<comment type="similarity">
    <text evidence="2 6">Belongs to the ABC-3 integral membrane protein family.</text>
</comment>
<dbReference type="Gene3D" id="1.10.3470.10">
    <property type="entry name" value="ABC transporter involved in vitamin B12 uptake, BtuC"/>
    <property type="match status" value="1"/>
</dbReference>
<dbReference type="EMBL" id="MSCJ01000003">
    <property type="protein sequence ID" value="PQJ61902.1"/>
    <property type="molecule type" value="Genomic_DNA"/>
</dbReference>
<dbReference type="GO" id="GO:0010043">
    <property type="term" value="P:response to zinc ion"/>
    <property type="evidence" value="ECO:0007669"/>
    <property type="project" value="TreeGrafter"/>
</dbReference>
<feature type="transmembrane region" description="Helical" evidence="7">
    <location>
        <begin position="87"/>
        <end position="108"/>
    </location>
</feature>
<dbReference type="GO" id="GO:0043190">
    <property type="term" value="C:ATP-binding cassette (ABC) transporter complex"/>
    <property type="evidence" value="ECO:0007669"/>
    <property type="project" value="InterPro"/>
</dbReference>
<keyword evidence="3 6" id="KW-0812">Transmembrane</keyword>
<feature type="transmembrane region" description="Helical" evidence="7">
    <location>
        <begin position="120"/>
        <end position="148"/>
    </location>
</feature>
<proteinExistence type="inferred from homology"/>
<dbReference type="PANTHER" id="PTHR30477">
    <property type="entry name" value="ABC-TRANSPORTER METAL-BINDING PROTEIN"/>
    <property type="match status" value="1"/>
</dbReference>
<evidence type="ECO:0008006" key="10">
    <source>
        <dbReference type="Google" id="ProtNLM"/>
    </source>
</evidence>
<keyword evidence="4 7" id="KW-1133">Transmembrane helix</keyword>
<dbReference type="AlphaFoldDB" id="A0A2S7VJF8"/>
<evidence type="ECO:0000256" key="4">
    <source>
        <dbReference type="ARBA" id="ARBA00022989"/>
    </source>
</evidence>
<keyword evidence="6" id="KW-0813">Transport</keyword>
<dbReference type="PANTHER" id="PTHR30477:SF18">
    <property type="entry name" value="METAL TRANSPORT SYSTEM MEMBRANE PROTEIN CT_417-RELATED"/>
    <property type="match status" value="1"/>
</dbReference>
<feature type="transmembrane region" description="Helical" evidence="7">
    <location>
        <begin position="174"/>
        <end position="203"/>
    </location>
</feature>
<dbReference type="RefSeq" id="WP_105061748.1">
    <property type="nucleotide sequence ID" value="NZ_MSCJ01000003.1"/>
</dbReference>
<evidence type="ECO:0000256" key="7">
    <source>
        <dbReference type="SAM" id="Phobius"/>
    </source>
</evidence>
<dbReference type="OrthoDB" id="9783937at2"/>
<feature type="transmembrane region" description="Helical" evidence="7">
    <location>
        <begin position="215"/>
        <end position="238"/>
    </location>
</feature>
<organism evidence="8 9">
    <name type="scientific">Photobacterium angustum</name>
    <dbReference type="NCBI Taxonomy" id="661"/>
    <lineage>
        <taxon>Bacteria</taxon>
        <taxon>Pseudomonadati</taxon>
        <taxon>Pseudomonadota</taxon>
        <taxon>Gammaproteobacteria</taxon>
        <taxon>Vibrionales</taxon>
        <taxon>Vibrionaceae</taxon>
        <taxon>Photobacterium</taxon>
    </lineage>
</organism>
<feature type="transmembrane region" description="Helical" evidence="7">
    <location>
        <begin position="12"/>
        <end position="33"/>
    </location>
</feature>
<evidence type="ECO:0000256" key="6">
    <source>
        <dbReference type="RuleBase" id="RU003943"/>
    </source>
</evidence>
<dbReference type="InterPro" id="IPR037294">
    <property type="entry name" value="ABC_BtuC-like"/>
</dbReference>
<name>A0A2S7VJF8_PHOAN</name>
<evidence type="ECO:0000256" key="2">
    <source>
        <dbReference type="ARBA" id="ARBA00008034"/>
    </source>
</evidence>
<evidence type="ECO:0000313" key="8">
    <source>
        <dbReference type="EMBL" id="PQJ61902.1"/>
    </source>
</evidence>
<evidence type="ECO:0000256" key="3">
    <source>
        <dbReference type="ARBA" id="ARBA00022692"/>
    </source>
</evidence>
<feature type="transmembrane region" description="Helical" evidence="7">
    <location>
        <begin position="245"/>
        <end position="262"/>
    </location>
</feature>
<gene>
    <name evidence="8" type="ORF">BTO08_16685</name>
</gene>
<dbReference type="GO" id="GO:0055085">
    <property type="term" value="P:transmembrane transport"/>
    <property type="evidence" value="ECO:0007669"/>
    <property type="project" value="InterPro"/>
</dbReference>
<evidence type="ECO:0000313" key="9">
    <source>
        <dbReference type="Proteomes" id="UP000238730"/>
    </source>
</evidence>